<gene>
    <name evidence="5" type="ORF">Athai_39000</name>
</gene>
<feature type="domain" description="Alpha-N-acetylglucosaminidase tim-barrel" evidence="2">
    <location>
        <begin position="99"/>
        <end position="415"/>
    </location>
</feature>
<dbReference type="InterPro" id="IPR024240">
    <property type="entry name" value="NAGLU_N"/>
</dbReference>
<evidence type="ECO:0000259" key="3">
    <source>
        <dbReference type="Pfam" id="PF12971"/>
    </source>
</evidence>
<dbReference type="KEGG" id="atl:Athai_39000"/>
<dbReference type="GO" id="GO:0016787">
    <property type="term" value="F:hydrolase activity"/>
    <property type="evidence" value="ECO:0007669"/>
    <property type="project" value="UniProtKB-KW"/>
</dbReference>
<evidence type="ECO:0000259" key="4">
    <source>
        <dbReference type="Pfam" id="PF12972"/>
    </source>
</evidence>
<dbReference type="InterPro" id="IPR024733">
    <property type="entry name" value="NAGLU_tim-barrel"/>
</dbReference>
<dbReference type="AlphaFoldDB" id="A0A7R7HXP5"/>
<keyword evidence="6" id="KW-1185">Reference proteome</keyword>
<dbReference type="Pfam" id="PF12972">
    <property type="entry name" value="NAGLU_C"/>
    <property type="match status" value="1"/>
</dbReference>
<dbReference type="InterPro" id="IPR029018">
    <property type="entry name" value="Hex-like_dom2"/>
</dbReference>
<evidence type="ECO:0000259" key="2">
    <source>
        <dbReference type="Pfam" id="PF05089"/>
    </source>
</evidence>
<dbReference type="PANTHER" id="PTHR12872:SF1">
    <property type="entry name" value="ALPHA-N-ACETYLGLUCOSAMINIDASE"/>
    <property type="match status" value="1"/>
</dbReference>
<dbReference type="Gene3D" id="3.20.20.80">
    <property type="entry name" value="Glycosidases"/>
    <property type="match status" value="1"/>
</dbReference>
<dbReference type="InterPro" id="IPR024732">
    <property type="entry name" value="NAGLU_C"/>
</dbReference>
<dbReference type="Pfam" id="PF05089">
    <property type="entry name" value="NAGLU"/>
    <property type="match status" value="1"/>
</dbReference>
<dbReference type="Gene3D" id="3.30.379.10">
    <property type="entry name" value="Chitobiase/beta-hexosaminidase domain 2-like"/>
    <property type="match status" value="1"/>
</dbReference>
<dbReference type="EMBL" id="AP023355">
    <property type="protein sequence ID" value="BCJ36397.1"/>
    <property type="molecule type" value="Genomic_DNA"/>
</dbReference>
<dbReference type="InterPro" id="IPR007781">
    <property type="entry name" value="NAGLU"/>
</dbReference>
<dbReference type="Pfam" id="PF12971">
    <property type="entry name" value="NAGLU_N"/>
    <property type="match status" value="1"/>
</dbReference>
<dbReference type="RefSeq" id="WP_203962775.1">
    <property type="nucleotide sequence ID" value="NZ_AP023355.1"/>
</dbReference>
<dbReference type="GO" id="GO:0005975">
    <property type="term" value="P:carbohydrate metabolic process"/>
    <property type="evidence" value="ECO:0007669"/>
    <property type="project" value="UniProtKB-ARBA"/>
</dbReference>
<protein>
    <submittedName>
        <fullName evidence="5">Alpha-N-acetylglucosaminidase</fullName>
    </submittedName>
</protein>
<dbReference type="PANTHER" id="PTHR12872">
    <property type="entry name" value="ALPHA-N-ACETYLGLUCOSAMINIDASE"/>
    <property type="match status" value="1"/>
</dbReference>
<organism evidence="5 6">
    <name type="scientific">Actinocatenispora thailandica</name>
    <dbReference type="NCBI Taxonomy" id="227318"/>
    <lineage>
        <taxon>Bacteria</taxon>
        <taxon>Bacillati</taxon>
        <taxon>Actinomycetota</taxon>
        <taxon>Actinomycetes</taxon>
        <taxon>Micromonosporales</taxon>
        <taxon>Micromonosporaceae</taxon>
        <taxon>Actinocatenispora</taxon>
    </lineage>
</organism>
<sequence>MTTTTSEAARAALQRLLGPDHASRFELLVDPAPGSEFRIEDAGGAIRVTASRVPDLLAGVRWYVSHHAHGHLSRHGDRLPVVLPAPGAPVHRRTRHTHRFAHNHTVSGYSASYWDWPEWEREIDFLAWSGTTHLLVLTGQEIVYRDLLVELGLSDEAARGWLSMPAHLPWQWMGNMYGYAGGQPAELLDRRAALGGRILDRLRQLGITPVLPGFAGFVPQQLVDTRDDVTAVPQGTWLGFDRPTWIDPTSPGFRDIAARWYRLQAERFGATTAYSMDLLHEGGTAGEMDVSAAAANLQGALLDAHPDATWVVQAWGSNPTRELLAGVEPSHLLVLDINADDTPRWRSRRAFDGAPWVFGTISTWGGRQYMFGKLPEICQLPALPGTGRLCGTVQAAESLESNPVVDDLLADVIWHDAEIDLDEWIAGYVRRRYGTDGGPALAAWHAFARTAYGQYIGDDIDGTNAGPDSLFVARPALEAERAIEWRPRIVPYDVAQFEAGWRALVRAAPQAGGADPYRHDLVDATVQVLSNRSRWLLPQLRVAVDAGDAAAVDQLSSWFLRMIGQCEEILGTRAEFLLGSWLARARAIAGPAGVDDIITLVTTWGDTLVRDELHDYAARHAAGLMSGYYAKRWRRFFADLRAGHETTDWFEQERSWARELAQAPATPRGDTIAVAESIERSLPPADPPPVTVVLTVESTPDATVIRAVLTNEGNAAVRLDRARLIRPRADPLLDLGQVLSPGDEHELTWNLRGASIGAVEVAVYLDPSARTTAVARASAVPAPVAGRNG</sequence>
<keyword evidence="1" id="KW-0378">Hydrolase</keyword>
<reference evidence="5 6" key="1">
    <citation type="submission" date="2020-08" db="EMBL/GenBank/DDBJ databases">
        <title>Whole genome shotgun sequence of Actinocatenispora thailandica NBRC 105041.</title>
        <authorList>
            <person name="Komaki H."/>
            <person name="Tamura T."/>
        </authorList>
    </citation>
    <scope>NUCLEOTIDE SEQUENCE [LARGE SCALE GENOMIC DNA]</scope>
    <source>
        <strain evidence="5 6">NBRC 105041</strain>
    </source>
</reference>
<feature type="domain" description="Alpha-N-acetylglucosaminidase N-terminal" evidence="3">
    <location>
        <begin position="7"/>
        <end position="80"/>
    </location>
</feature>
<dbReference type="Gene3D" id="1.20.120.670">
    <property type="entry name" value="N-acetyl-b-d-glucoasminidase"/>
    <property type="match status" value="1"/>
</dbReference>
<proteinExistence type="predicted"/>
<name>A0A7R7HXP5_9ACTN</name>
<accession>A0A7R7HXP5</accession>
<dbReference type="Proteomes" id="UP000611640">
    <property type="component" value="Chromosome"/>
</dbReference>
<feature type="domain" description="Alpha-N-acetylglucosaminidase C-terminal" evidence="4">
    <location>
        <begin position="424"/>
        <end position="678"/>
    </location>
</feature>
<evidence type="ECO:0000313" key="6">
    <source>
        <dbReference type="Proteomes" id="UP000611640"/>
    </source>
</evidence>
<evidence type="ECO:0000256" key="1">
    <source>
        <dbReference type="ARBA" id="ARBA00022801"/>
    </source>
</evidence>
<evidence type="ECO:0000313" key="5">
    <source>
        <dbReference type="EMBL" id="BCJ36397.1"/>
    </source>
</evidence>